<evidence type="ECO:0000313" key="2">
    <source>
        <dbReference type="Proteomes" id="UP000054565"/>
    </source>
</evidence>
<gene>
    <name evidence="1" type="ORF">CIRG_04889</name>
</gene>
<accession>A0A0J6YE34</accession>
<name>A0A0J6YE34_COCIT</name>
<protein>
    <submittedName>
        <fullName evidence="1">Uncharacterized protein</fullName>
    </submittedName>
</protein>
<evidence type="ECO:0000313" key="1">
    <source>
        <dbReference type="EMBL" id="KMP05208.1"/>
    </source>
</evidence>
<organism evidence="1 2">
    <name type="scientific">Coccidioides immitis RMSCC 2394</name>
    <dbReference type="NCBI Taxonomy" id="404692"/>
    <lineage>
        <taxon>Eukaryota</taxon>
        <taxon>Fungi</taxon>
        <taxon>Dikarya</taxon>
        <taxon>Ascomycota</taxon>
        <taxon>Pezizomycotina</taxon>
        <taxon>Eurotiomycetes</taxon>
        <taxon>Eurotiomycetidae</taxon>
        <taxon>Onygenales</taxon>
        <taxon>Onygenaceae</taxon>
        <taxon>Coccidioides</taxon>
    </lineage>
</organism>
<reference evidence="2" key="1">
    <citation type="journal article" date="2010" name="Genome Res.">
        <title>Population genomic sequencing of Coccidioides fungi reveals recent hybridization and transposon control.</title>
        <authorList>
            <person name="Neafsey D.E."/>
            <person name="Barker B.M."/>
            <person name="Sharpton T.J."/>
            <person name="Stajich J.E."/>
            <person name="Park D.J."/>
            <person name="Whiston E."/>
            <person name="Hung C.-Y."/>
            <person name="McMahan C."/>
            <person name="White J."/>
            <person name="Sykes S."/>
            <person name="Heiman D."/>
            <person name="Young S."/>
            <person name="Zeng Q."/>
            <person name="Abouelleil A."/>
            <person name="Aftuck L."/>
            <person name="Bessette D."/>
            <person name="Brown A."/>
            <person name="FitzGerald M."/>
            <person name="Lui A."/>
            <person name="Macdonald J.P."/>
            <person name="Priest M."/>
            <person name="Orbach M.J."/>
            <person name="Galgiani J.N."/>
            <person name="Kirkland T.N."/>
            <person name="Cole G.T."/>
            <person name="Birren B.W."/>
            <person name="Henn M.R."/>
            <person name="Taylor J.W."/>
            <person name="Rounsley S.D."/>
        </authorList>
    </citation>
    <scope>NUCLEOTIDE SEQUENCE [LARGE SCALE GENOMIC DNA]</scope>
    <source>
        <strain evidence="2">RMSCC 2394</strain>
    </source>
</reference>
<dbReference type="Proteomes" id="UP000054565">
    <property type="component" value="Unassembled WGS sequence"/>
</dbReference>
<proteinExistence type="predicted"/>
<dbReference type="EMBL" id="DS028095">
    <property type="protein sequence ID" value="KMP05208.1"/>
    <property type="molecule type" value="Genomic_DNA"/>
</dbReference>
<dbReference type="AlphaFoldDB" id="A0A0J6YE34"/>
<sequence length="122" mass="14140">MPNSDHNPIFTTFIPTPRLTWISDLPNFLRNYQAKIEGLVFARLPPPRHDPTRLELTLKLRRIAVKDPNTTYMERTQWFLATVPFIAYPNDESLEKVAVNAAGTQVHFPKRDLSKLLRQVKS</sequence>